<dbReference type="Pfam" id="PF01810">
    <property type="entry name" value="LysE"/>
    <property type="match status" value="1"/>
</dbReference>
<protein>
    <submittedName>
        <fullName evidence="7">Uncharacterized protein</fullName>
    </submittedName>
</protein>
<name>K6YGJ8_9ALTE</name>
<feature type="transmembrane region" description="Helical" evidence="6">
    <location>
        <begin position="40"/>
        <end position="65"/>
    </location>
</feature>
<dbReference type="PANTHER" id="PTHR30086">
    <property type="entry name" value="ARGININE EXPORTER PROTEIN ARGO"/>
    <property type="match status" value="1"/>
</dbReference>
<dbReference type="GO" id="GO:0005886">
    <property type="term" value="C:plasma membrane"/>
    <property type="evidence" value="ECO:0007669"/>
    <property type="project" value="UniProtKB-SubCell"/>
</dbReference>
<keyword evidence="2" id="KW-1003">Cell membrane</keyword>
<keyword evidence="3 6" id="KW-0812">Transmembrane</keyword>
<evidence type="ECO:0000313" key="7">
    <source>
        <dbReference type="EMBL" id="GAC23106.1"/>
    </source>
</evidence>
<dbReference type="PIRSF" id="PIRSF006324">
    <property type="entry name" value="LeuE"/>
    <property type="match status" value="1"/>
</dbReference>
<dbReference type="OrthoDB" id="9804822at2"/>
<organism evidence="7 8">
    <name type="scientific">Paraglaciecola mesophila KMM 241</name>
    <dbReference type="NCBI Taxonomy" id="1128912"/>
    <lineage>
        <taxon>Bacteria</taxon>
        <taxon>Pseudomonadati</taxon>
        <taxon>Pseudomonadota</taxon>
        <taxon>Gammaproteobacteria</taxon>
        <taxon>Alteromonadales</taxon>
        <taxon>Alteromonadaceae</taxon>
        <taxon>Paraglaciecola</taxon>
    </lineage>
</organism>
<dbReference type="eggNOG" id="COG1280">
    <property type="taxonomic scope" value="Bacteria"/>
</dbReference>
<feature type="transmembrane region" description="Helical" evidence="6">
    <location>
        <begin position="116"/>
        <end position="137"/>
    </location>
</feature>
<keyword evidence="4 6" id="KW-1133">Transmembrane helix</keyword>
<feature type="transmembrane region" description="Helical" evidence="6">
    <location>
        <begin position="77"/>
        <end position="95"/>
    </location>
</feature>
<evidence type="ECO:0000256" key="3">
    <source>
        <dbReference type="ARBA" id="ARBA00022692"/>
    </source>
</evidence>
<evidence type="ECO:0000256" key="6">
    <source>
        <dbReference type="SAM" id="Phobius"/>
    </source>
</evidence>
<feature type="transmembrane region" description="Helical" evidence="6">
    <location>
        <begin position="6"/>
        <end position="28"/>
    </location>
</feature>
<proteinExistence type="predicted"/>
<dbReference type="AlphaFoldDB" id="K6YGJ8"/>
<comment type="caution">
    <text evidence="7">The sequence shown here is derived from an EMBL/GenBank/DDBJ whole genome shotgun (WGS) entry which is preliminary data.</text>
</comment>
<dbReference type="RefSeq" id="WP_006991257.1">
    <property type="nucleotide sequence ID" value="NZ_BAEP01000013.1"/>
</dbReference>
<comment type="subcellular location">
    <subcellularLocation>
        <location evidence="1">Cell membrane</location>
        <topology evidence="1">Multi-pass membrane protein</topology>
    </subcellularLocation>
</comment>
<gene>
    <name evidence="7" type="ORF">GMES_0806</name>
</gene>
<evidence type="ECO:0000256" key="5">
    <source>
        <dbReference type="ARBA" id="ARBA00023136"/>
    </source>
</evidence>
<accession>K6YGJ8</accession>
<keyword evidence="5 6" id="KW-0472">Membrane</keyword>
<dbReference type="EMBL" id="BAEP01000013">
    <property type="protein sequence ID" value="GAC23106.1"/>
    <property type="molecule type" value="Genomic_DNA"/>
</dbReference>
<dbReference type="InterPro" id="IPR001123">
    <property type="entry name" value="LeuE-type"/>
</dbReference>
<evidence type="ECO:0000313" key="8">
    <source>
        <dbReference type="Proteomes" id="UP000006263"/>
    </source>
</evidence>
<evidence type="ECO:0000256" key="4">
    <source>
        <dbReference type="ARBA" id="ARBA00022989"/>
    </source>
</evidence>
<evidence type="ECO:0000256" key="1">
    <source>
        <dbReference type="ARBA" id="ARBA00004651"/>
    </source>
</evidence>
<dbReference type="Proteomes" id="UP000006263">
    <property type="component" value="Unassembled WGS sequence"/>
</dbReference>
<reference evidence="7 8" key="1">
    <citation type="journal article" date="2017" name="Antonie Van Leeuwenhoek">
        <title>Rhizobium rhizosphaerae sp. nov., a novel species isolated from rice rhizosphere.</title>
        <authorList>
            <person name="Zhao J.J."/>
            <person name="Zhang J."/>
            <person name="Zhang R.J."/>
            <person name="Zhang C.W."/>
            <person name="Yin H.Q."/>
            <person name="Zhang X.X."/>
        </authorList>
    </citation>
    <scope>NUCLEOTIDE SEQUENCE [LARGE SCALE GENOMIC DNA]</scope>
    <source>
        <strain evidence="7 8">KMM 241</strain>
    </source>
</reference>
<evidence type="ECO:0000256" key="2">
    <source>
        <dbReference type="ARBA" id="ARBA00022475"/>
    </source>
</evidence>
<dbReference type="PANTHER" id="PTHR30086:SF20">
    <property type="entry name" value="ARGININE EXPORTER PROTEIN ARGO-RELATED"/>
    <property type="match status" value="1"/>
</dbReference>
<dbReference type="GO" id="GO:0015171">
    <property type="term" value="F:amino acid transmembrane transporter activity"/>
    <property type="evidence" value="ECO:0007669"/>
    <property type="project" value="TreeGrafter"/>
</dbReference>
<feature type="transmembrane region" description="Helical" evidence="6">
    <location>
        <begin position="157"/>
        <end position="177"/>
    </location>
</feature>
<sequence length="215" mass="22869">MHILNFEAFLLAITLLTLTPGIDTVLVIKNASRSGGRDGVVTSLGICLGLFVHATFSAVGISAILLQSAELFMAVKWIGAAYLIWLGIGALKAALKGDASVAIDATGLKMSNLTRSLKEGFLSNVLNPKTAVFYLAFLPQFIDPQYSPFLQAMSMAAIHFLIAMVWQCGLAGAVSSAKRFFASSTAMRWMEGISGSVLIFLGSKLIFDDAPVKSS</sequence>